<reference evidence="7" key="2">
    <citation type="submission" date="2013-12" db="EMBL/GenBank/DDBJ databases">
        <title>Evolution of pathogenesis and genome organization in the Tremellales.</title>
        <authorList>
            <person name="Cuomo C."/>
            <person name="Litvintseva A."/>
            <person name="Heitman J."/>
            <person name="Chen Y."/>
            <person name="Sun S."/>
            <person name="Springer D."/>
            <person name="Dromer F."/>
            <person name="Young S."/>
            <person name="Zeng Q."/>
            <person name="Chapman S."/>
            <person name="Gujja S."/>
            <person name="Saif S."/>
            <person name="Birren B."/>
        </authorList>
    </citation>
    <scope>NUCLEOTIDE SEQUENCE [LARGE SCALE GENOMIC DNA]</scope>
    <source>
        <strain evidence="7">CBS 10435</strain>
    </source>
</reference>
<dbReference type="CDD" id="cd10028">
    <property type="entry name" value="UDG-F2_TDG_MUG"/>
    <property type="match status" value="1"/>
</dbReference>
<keyword evidence="2" id="KW-0378">Hydrolase</keyword>
<keyword evidence="3" id="KW-0234">DNA repair</keyword>
<protein>
    <recommendedName>
        <fullName evidence="5">Uracil-DNA glycosylase-like domain-containing protein</fullName>
    </recommendedName>
</protein>
<dbReference type="Proteomes" id="UP000092583">
    <property type="component" value="Unassembled WGS sequence"/>
</dbReference>
<proteinExistence type="predicted"/>
<evidence type="ECO:0000256" key="2">
    <source>
        <dbReference type="ARBA" id="ARBA00022801"/>
    </source>
</evidence>
<dbReference type="GO" id="GO:0006285">
    <property type="term" value="P:base-excision repair, AP site formation"/>
    <property type="evidence" value="ECO:0007669"/>
    <property type="project" value="InterPro"/>
</dbReference>
<evidence type="ECO:0000256" key="4">
    <source>
        <dbReference type="SAM" id="MobiDB-lite"/>
    </source>
</evidence>
<feature type="region of interest" description="Disordered" evidence="4">
    <location>
        <begin position="24"/>
        <end position="105"/>
    </location>
</feature>
<name>A0A1B9IL74_9TREE</name>
<dbReference type="PANTHER" id="PTHR12159">
    <property type="entry name" value="G/T AND G/U MISMATCH-SPECIFIC DNA GLYCOSYLASE"/>
    <property type="match status" value="1"/>
</dbReference>
<dbReference type="GO" id="GO:0008263">
    <property type="term" value="F:pyrimidine-specific mismatch base pair DNA N-glycosylase activity"/>
    <property type="evidence" value="ECO:0007669"/>
    <property type="project" value="TreeGrafter"/>
</dbReference>
<keyword evidence="7" id="KW-1185">Reference proteome</keyword>
<dbReference type="OrthoDB" id="565731at2759"/>
<feature type="compositionally biased region" description="Basic residues" evidence="4">
    <location>
        <begin position="59"/>
        <end position="75"/>
    </location>
</feature>
<organism evidence="6 7">
    <name type="scientific">Kwoniella mangroviensis CBS 10435</name>
    <dbReference type="NCBI Taxonomy" id="1331196"/>
    <lineage>
        <taxon>Eukaryota</taxon>
        <taxon>Fungi</taxon>
        <taxon>Dikarya</taxon>
        <taxon>Basidiomycota</taxon>
        <taxon>Agaricomycotina</taxon>
        <taxon>Tremellomycetes</taxon>
        <taxon>Tremellales</taxon>
        <taxon>Cryptococcaceae</taxon>
        <taxon>Kwoniella</taxon>
    </lineage>
</organism>
<feature type="compositionally biased region" description="Polar residues" evidence="4">
    <location>
        <begin position="24"/>
        <end position="34"/>
    </location>
</feature>
<dbReference type="InterPro" id="IPR015637">
    <property type="entry name" value="MUG/TDG"/>
</dbReference>
<dbReference type="InterPro" id="IPR036895">
    <property type="entry name" value="Uracil-DNA_glycosylase-like_sf"/>
</dbReference>
<dbReference type="InterPro" id="IPR005122">
    <property type="entry name" value="Uracil-DNA_glycosylase-like"/>
</dbReference>
<dbReference type="GO" id="GO:0004844">
    <property type="term" value="F:uracil DNA N-glycosylase activity"/>
    <property type="evidence" value="ECO:0007669"/>
    <property type="project" value="TreeGrafter"/>
</dbReference>
<feature type="domain" description="Uracil-DNA glycosylase-like" evidence="5">
    <location>
        <begin position="148"/>
        <end position="244"/>
    </location>
</feature>
<evidence type="ECO:0000256" key="3">
    <source>
        <dbReference type="ARBA" id="ARBA00023204"/>
    </source>
</evidence>
<evidence type="ECO:0000256" key="1">
    <source>
        <dbReference type="ARBA" id="ARBA00022763"/>
    </source>
</evidence>
<accession>A0A1B9IL74</accession>
<evidence type="ECO:0000313" key="7">
    <source>
        <dbReference type="Proteomes" id="UP000092583"/>
    </source>
</evidence>
<evidence type="ECO:0000259" key="5">
    <source>
        <dbReference type="Pfam" id="PF03167"/>
    </source>
</evidence>
<sequence length="448" mass="50485">MEEDKAIPSPASKAFISHLAKYAYSSNPNSTSPSKLAGPSRLASPSKAKLPMVEIPTSPRKRRSLSSTPVRHKGRRSIEDKDESESEYEEPAITPMKKKRGRASDEIGTVEVKGKGKGKRPRGYAPPELYEHLRPVNDLLRDDLDRKKSSTMGHHFSHPTNKFWRSLHQSGLTSRLLDPTEDHLMPEYGYGLTNLVDRPTSEQSELSTLEMRLNVYKLTAKFLEYKPKIVCFVGKKIWDVYESVIKKTAIRSIGQKMKSEKGLGTPAQVKVEEEDLISSDINTITSSRRVKLESLDDPDQDTSLSPAPEPEATVRVEEPGPERLVKIEPDELNDSARSSGKFPKRRMSRVIIEAFDATKPRIFRLPHHSIGSEDEAEGYTYFWVVPNTSGLERTQLPEQIVNFTALKTFLGRIQSQAELQEGEWIDIDPAGLEYTVEEMKRVALSKKA</sequence>
<evidence type="ECO:0000313" key="6">
    <source>
        <dbReference type="EMBL" id="OCF56399.1"/>
    </source>
</evidence>
<gene>
    <name evidence="6" type="ORF">L486_06343</name>
</gene>
<dbReference type="Gene3D" id="3.40.470.10">
    <property type="entry name" value="Uracil-DNA glycosylase-like domain"/>
    <property type="match status" value="1"/>
</dbReference>
<keyword evidence="1" id="KW-0227">DNA damage</keyword>
<dbReference type="PANTHER" id="PTHR12159:SF9">
    <property type="entry name" value="G_T MISMATCH-SPECIFIC THYMINE DNA GLYCOSYLASE"/>
    <property type="match status" value="1"/>
</dbReference>
<dbReference type="SUPFAM" id="SSF52141">
    <property type="entry name" value="Uracil-DNA glycosylase-like"/>
    <property type="match status" value="1"/>
</dbReference>
<reference evidence="6 7" key="1">
    <citation type="submission" date="2013-07" db="EMBL/GenBank/DDBJ databases">
        <title>The Genome Sequence of Kwoniella mangroviensis CBS10435.</title>
        <authorList>
            <consortium name="The Broad Institute Genome Sequencing Platform"/>
            <person name="Cuomo C."/>
            <person name="Litvintseva A."/>
            <person name="Chen Y."/>
            <person name="Heitman J."/>
            <person name="Sun S."/>
            <person name="Springer D."/>
            <person name="Dromer F."/>
            <person name="Young S.K."/>
            <person name="Zeng Q."/>
            <person name="Gargeya S."/>
            <person name="Fitzgerald M."/>
            <person name="Abouelleil A."/>
            <person name="Alvarado L."/>
            <person name="Berlin A.M."/>
            <person name="Chapman S.B."/>
            <person name="Dewar J."/>
            <person name="Goldberg J."/>
            <person name="Griggs A."/>
            <person name="Gujja S."/>
            <person name="Hansen M."/>
            <person name="Howarth C."/>
            <person name="Imamovic A."/>
            <person name="Larimer J."/>
            <person name="McCowan C."/>
            <person name="Murphy C."/>
            <person name="Pearson M."/>
            <person name="Priest M."/>
            <person name="Roberts A."/>
            <person name="Saif S."/>
            <person name="Shea T."/>
            <person name="Sykes S."/>
            <person name="Wortman J."/>
            <person name="Nusbaum C."/>
            <person name="Birren B."/>
        </authorList>
    </citation>
    <scope>NUCLEOTIDE SEQUENCE [LARGE SCALE GENOMIC DNA]</scope>
    <source>
        <strain evidence="6 7">CBS 10435</strain>
    </source>
</reference>
<dbReference type="STRING" id="1331196.A0A1B9IL74"/>
<dbReference type="Pfam" id="PF03167">
    <property type="entry name" value="UDG"/>
    <property type="match status" value="1"/>
</dbReference>
<dbReference type="EMBL" id="KV700091">
    <property type="protein sequence ID" value="OCF56399.1"/>
    <property type="molecule type" value="Genomic_DNA"/>
</dbReference>
<feature type="compositionally biased region" description="Acidic residues" evidence="4">
    <location>
        <begin position="80"/>
        <end position="90"/>
    </location>
</feature>
<feature type="region of interest" description="Disordered" evidence="4">
    <location>
        <begin position="289"/>
        <end position="316"/>
    </location>
</feature>
<dbReference type="AlphaFoldDB" id="A0A1B9IL74"/>